<dbReference type="PANTHER" id="PTHR14379">
    <property type="entry name" value="LIMKAIN B LKAP"/>
    <property type="match status" value="1"/>
</dbReference>
<dbReference type="Proteomes" id="UP000504609">
    <property type="component" value="Unplaced"/>
</dbReference>
<feature type="compositionally biased region" description="Basic and acidic residues" evidence="1">
    <location>
        <begin position="926"/>
        <end position="938"/>
    </location>
</feature>
<feature type="region of interest" description="Disordered" evidence="1">
    <location>
        <begin position="362"/>
        <end position="395"/>
    </location>
</feature>
<dbReference type="RefSeq" id="XP_022948172.1">
    <property type="nucleotide sequence ID" value="XM_023092404.1"/>
</dbReference>
<proteinExistence type="predicted"/>
<feature type="region of interest" description="Disordered" evidence="1">
    <location>
        <begin position="703"/>
        <end position="733"/>
    </location>
</feature>
<dbReference type="AlphaFoldDB" id="A0A6J1G8G6"/>
<evidence type="ECO:0000313" key="4">
    <source>
        <dbReference type="RefSeq" id="XP_022948172.1"/>
    </source>
</evidence>
<evidence type="ECO:0000256" key="1">
    <source>
        <dbReference type="SAM" id="MobiDB-lite"/>
    </source>
</evidence>
<dbReference type="Gene3D" id="3.30.420.610">
    <property type="entry name" value="LOTUS domain-like"/>
    <property type="match status" value="2"/>
</dbReference>
<feature type="compositionally biased region" description="Basic and acidic residues" evidence="1">
    <location>
        <begin position="463"/>
        <end position="486"/>
    </location>
</feature>
<dbReference type="Gene3D" id="3.40.50.1010">
    <property type="entry name" value="5'-nuclease"/>
    <property type="match status" value="1"/>
</dbReference>
<feature type="domain" description="HTH OST-type" evidence="2">
    <location>
        <begin position="744"/>
        <end position="823"/>
    </location>
</feature>
<dbReference type="Pfam" id="PF12872">
    <property type="entry name" value="OST-HTH"/>
    <property type="match status" value="2"/>
</dbReference>
<dbReference type="GO" id="GO:0004540">
    <property type="term" value="F:RNA nuclease activity"/>
    <property type="evidence" value="ECO:0007669"/>
    <property type="project" value="InterPro"/>
</dbReference>
<feature type="region of interest" description="Disordered" evidence="1">
    <location>
        <begin position="844"/>
        <end position="945"/>
    </location>
</feature>
<keyword evidence="3" id="KW-1185">Reference proteome</keyword>
<dbReference type="InterPro" id="IPR041966">
    <property type="entry name" value="LOTUS-like"/>
</dbReference>
<organism evidence="3 4">
    <name type="scientific">Cucurbita moschata</name>
    <name type="common">Winter crookneck squash</name>
    <name type="synonym">Cucurbita pepo var. moschata</name>
    <dbReference type="NCBI Taxonomy" id="3662"/>
    <lineage>
        <taxon>Eukaryota</taxon>
        <taxon>Viridiplantae</taxon>
        <taxon>Streptophyta</taxon>
        <taxon>Embryophyta</taxon>
        <taxon>Tracheophyta</taxon>
        <taxon>Spermatophyta</taxon>
        <taxon>Magnoliopsida</taxon>
        <taxon>eudicotyledons</taxon>
        <taxon>Gunneridae</taxon>
        <taxon>Pentapetalae</taxon>
        <taxon>rosids</taxon>
        <taxon>fabids</taxon>
        <taxon>Cucurbitales</taxon>
        <taxon>Cucurbitaceae</taxon>
        <taxon>Cucurbiteae</taxon>
        <taxon>Cucurbita</taxon>
    </lineage>
</organism>
<evidence type="ECO:0000259" key="2">
    <source>
        <dbReference type="PROSITE" id="PS51644"/>
    </source>
</evidence>
<sequence length="1008" mass="112536">MRLFSSSTFSLSSLCSSSPPRTLLLHFSQFSASFSSSNYSFPSSSSSRRHDEESRYVRVSVWWDFENCNIPAGVNVFKVAHLITAAVRANGIKGPVQITAFGDILQLSRTNQEALSSTGISLTHIPQGGKNSADRSLLVDLMCWVSQNPPPAHLFLISGDRDFASILHRLRMNNYNVLLASPESAPGVLCSAASIMWHWNALVKGENLVGRHFNQPPDGPYGSWYGHYKVPLEDPFPVNEQVSSIRSEEVSEISSDPKPLPIPRAVIREIRYILKLYPKGISITDLRSELGKSKISIDRDYYGYKKFSRFLLSMPHTLKLQTNGDGQLIVRIVTPRTIEPFESSRGTSDNGTEEQDRNLIAKLNNNGSSPESTSVPLVRSSELNAQDRPEKVQPSYELVKSTGEAMGGEPSTWPVSEPHVMEDSKQTSKFEADNNMIPSIGQHSEAKTGFFRRIWRRFVVGSKDHNSENGSHHISEKCSTSDDASKQKSCGHVTNYSNQNLGEAKSEGKTVKPMSQDANSVHPVSNSADREPAKLQKTAVVASAYDDKSRSRPGVLSSIRNWFKIRENDTETGKESEQCCEQNQLKNECGKHQLFSSSSFWQDMQSFIETPKGVELILQSKTRSEMAQKLLEEGPLVLKSLSTSELFDFIESLISDKKWLVECPSETNPFKVTLSTAEKSSCTKPLHRANGLTSIFMNRVSQPSLQGSSEHDSDSDKKNENVPQAGISTTMTKSKFPERTRSEILCDCQNLVDEILREHPEGYNMGAFRKLFLEKYGYHLDLQKLGYPKLASLLQIMPGVIIESTFIVPTGKVPKVSHVVANSDNESSDLPRKDDDFESTWEELGPAFTDCRSRNEDESTSSSETAEATEKRPKVCYEPVVLEDESSTESDGESCPTTQRSEEQAKPQTNKEESPLLQILDSWYGNKEDNSRKNKSENSDEMNDCFENSLKVSSLTAKNEANTGSFARKHRHQKSYSFVLDTDENDKEKLIDGILGTLKKSSESRVHD</sequence>
<evidence type="ECO:0000313" key="3">
    <source>
        <dbReference type="Proteomes" id="UP000504609"/>
    </source>
</evidence>
<dbReference type="InterPro" id="IPR025605">
    <property type="entry name" value="OST-HTH/LOTUS_dom"/>
</dbReference>
<dbReference type="GO" id="GO:0005777">
    <property type="term" value="C:peroxisome"/>
    <property type="evidence" value="ECO:0007669"/>
    <property type="project" value="InterPro"/>
</dbReference>
<reference evidence="4" key="1">
    <citation type="submission" date="2025-08" db="UniProtKB">
        <authorList>
            <consortium name="RefSeq"/>
        </authorList>
    </citation>
    <scope>IDENTIFICATION</scope>
    <source>
        <tissue evidence="4">Young leaves</tissue>
    </source>
</reference>
<feature type="compositionally biased region" description="Basic and acidic residues" evidence="1">
    <location>
        <begin position="709"/>
        <end position="720"/>
    </location>
</feature>
<dbReference type="CDD" id="cd10910">
    <property type="entry name" value="PIN_limkain_b1_N_like"/>
    <property type="match status" value="1"/>
</dbReference>
<dbReference type="PANTHER" id="PTHR14379:SF6">
    <property type="entry name" value="EMB|CAB71880.1"/>
    <property type="match status" value="1"/>
</dbReference>
<feature type="compositionally biased region" description="Polar residues" evidence="1">
    <location>
        <begin position="492"/>
        <end position="501"/>
    </location>
</feature>
<feature type="compositionally biased region" description="Polar residues" evidence="1">
    <location>
        <begin position="516"/>
        <end position="527"/>
    </location>
</feature>
<dbReference type="InterPro" id="IPR024768">
    <property type="entry name" value="Marf1"/>
</dbReference>
<name>A0A6J1G8G6_CUCMO</name>
<feature type="compositionally biased region" description="Basic and acidic residues" evidence="1">
    <location>
        <begin position="900"/>
        <end position="914"/>
    </location>
</feature>
<feature type="compositionally biased region" description="Polar residues" evidence="1">
    <location>
        <begin position="363"/>
        <end position="375"/>
    </location>
</feature>
<feature type="domain" description="HTH OST-type" evidence="2">
    <location>
        <begin position="262"/>
        <end position="334"/>
    </location>
</feature>
<feature type="compositionally biased region" description="Acidic residues" evidence="1">
    <location>
        <begin position="881"/>
        <end position="892"/>
    </location>
</feature>
<gene>
    <name evidence="4" type="primary">LOC111451828</name>
</gene>
<feature type="region of interest" description="Disordered" evidence="1">
    <location>
        <begin position="463"/>
        <end position="533"/>
    </location>
</feature>
<dbReference type="GeneID" id="111451828"/>
<dbReference type="PROSITE" id="PS51644">
    <property type="entry name" value="HTH_OST"/>
    <property type="match status" value="2"/>
</dbReference>
<dbReference type="CDD" id="cd08824">
    <property type="entry name" value="LOTUS"/>
    <property type="match status" value="2"/>
</dbReference>
<dbReference type="GO" id="GO:0010468">
    <property type="term" value="P:regulation of gene expression"/>
    <property type="evidence" value="ECO:0007669"/>
    <property type="project" value="InterPro"/>
</dbReference>
<dbReference type="KEGG" id="cmos:111451828"/>
<dbReference type="InterPro" id="IPR021139">
    <property type="entry name" value="NYN"/>
</dbReference>
<accession>A0A6J1G8G6</accession>
<protein>
    <submittedName>
        <fullName evidence="4">Uncharacterized protein LOC111451828</fullName>
    </submittedName>
</protein>
<dbReference type="Pfam" id="PF01936">
    <property type="entry name" value="NYN"/>
    <property type="match status" value="1"/>
</dbReference>